<name>A0A9Q0UL37_SALPP</name>
<reference evidence="1" key="2">
    <citation type="journal article" date="2023" name="Int. J. Mol. Sci.">
        <title>De Novo Assembly and Annotation of 11 Diverse Shrub Willow (Salix) Genomes Reveals Novel Gene Organization in Sex-Linked Regions.</title>
        <authorList>
            <person name="Hyden B."/>
            <person name="Feng K."/>
            <person name="Yates T.B."/>
            <person name="Jawdy S."/>
            <person name="Cereghino C."/>
            <person name="Smart L.B."/>
            <person name="Muchero W."/>
        </authorList>
    </citation>
    <scope>NUCLEOTIDE SEQUENCE</scope>
    <source>
        <tissue evidence="1">Shoot tip</tissue>
    </source>
</reference>
<reference evidence="1" key="1">
    <citation type="submission" date="2022-11" db="EMBL/GenBank/DDBJ databases">
        <authorList>
            <person name="Hyden B.L."/>
            <person name="Feng K."/>
            <person name="Yates T."/>
            <person name="Jawdy S."/>
            <person name="Smart L.B."/>
            <person name="Muchero W."/>
        </authorList>
    </citation>
    <scope>NUCLEOTIDE SEQUENCE</scope>
    <source>
        <tissue evidence="1">Shoot tip</tissue>
    </source>
</reference>
<evidence type="ECO:0000313" key="2">
    <source>
        <dbReference type="Proteomes" id="UP001151532"/>
    </source>
</evidence>
<dbReference type="Proteomes" id="UP001151532">
    <property type="component" value="Chromosome 18"/>
</dbReference>
<proteinExistence type="predicted"/>
<protein>
    <submittedName>
        <fullName evidence="1">Uncharacterized protein</fullName>
    </submittedName>
</protein>
<gene>
    <name evidence="1" type="ORF">OIU79_003148</name>
</gene>
<dbReference type="EMBL" id="JAPFFK010000012">
    <property type="protein sequence ID" value="KAJ6731961.1"/>
    <property type="molecule type" value="Genomic_DNA"/>
</dbReference>
<organism evidence="1 2">
    <name type="scientific">Salix purpurea</name>
    <name type="common">Purple osier willow</name>
    <dbReference type="NCBI Taxonomy" id="77065"/>
    <lineage>
        <taxon>Eukaryota</taxon>
        <taxon>Viridiplantae</taxon>
        <taxon>Streptophyta</taxon>
        <taxon>Embryophyta</taxon>
        <taxon>Tracheophyta</taxon>
        <taxon>Spermatophyta</taxon>
        <taxon>Magnoliopsida</taxon>
        <taxon>eudicotyledons</taxon>
        <taxon>Gunneridae</taxon>
        <taxon>Pentapetalae</taxon>
        <taxon>rosids</taxon>
        <taxon>fabids</taxon>
        <taxon>Malpighiales</taxon>
        <taxon>Salicaceae</taxon>
        <taxon>Saliceae</taxon>
        <taxon>Salix</taxon>
    </lineage>
</organism>
<comment type="caution">
    <text evidence="1">The sequence shown here is derived from an EMBL/GenBank/DDBJ whole genome shotgun (WGS) entry which is preliminary data.</text>
</comment>
<evidence type="ECO:0000313" key="1">
    <source>
        <dbReference type="EMBL" id="KAJ6731961.1"/>
    </source>
</evidence>
<keyword evidence="2" id="KW-1185">Reference proteome</keyword>
<accession>A0A9Q0UL37</accession>
<dbReference type="OrthoDB" id="4062651at2759"/>
<sequence>MGNFWSCLSDKSNQAIASAAEAPVLEPITETAPSTINDLLDGKSNQAIASEAEDPVLKLIPDPDPTPSSINDLIDGGISFLGGTGDISGPNWFSMATTNFTAWLSQASGALAAIWGDDNEFLPEIDGGFLLDDVALPDDIDNLSKFVIPSDKRGNVSDIHS</sequence>
<dbReference type="AlphaFoldDB" id="A0A9Q0UL37"/>